<dbReference type="InterPro" id="IPR003029">
    <property type="entry name" value="S1_domain"/>
</dbReference>
<dbReference type="PROSITE" id="PS50126">
    <property type="entry name" value="S1"/>
    <property type="match status" value="1"/>
</dbReference>
<dbReference type="InterPro" id="IPR012340">
    <property type="entry name" value="NA-bd_OB-fold"/>
</dbReference>
<dbReference type="Pfam" id="PF00575">
    <property type="entry name" value="S1"/>
    <property type="match status" value="1"/>
</dbReference>
<dbReference type="InterPro" id="IPR001247">
    <property type="entry name" value="ExoRNase_PH_dom1"/>
</dbReference>
<keyword evidence="5 8" id="KW-0479">Metal-binding</keyword>
<protein>
    <recommendedName>
        <fullName evidence="8">Polyribonucleotide nucleotidyltransferase</fullName>
        <ecNumber evidence="8">2.7.7.8</ecNumber>
    </recommendedName>
    <alternativeName>
        <fullName evidence="8">Polynucleotide phosphorylase</fullName>
        <shortName evidence="8">PNPase</shortName>
    </alternativeName>
</protein>
<comment type="subcellular location">
    <subcellularLocation>
        <location evidence="8">Cytoplasm</location>
    </subcellularLocation>
</comment>
<dbReference type="FunFam" id="3.30.230.70:FF:000002">
    <property type="entry name" value="Polyribonucleotide nucleotidyltransferase"/>
    <property type="match status" value="1"/>
</dbReference>
<dbReference type="RefSeq" id="WP_170036392.1">
    <property type="nucleotide sequence ID" value="NZ_JABDTL010000002.1"/>
</dbReference>
<evidence type="ECO:0000256" key="3">
    <source>
        <dbReference type="ARBA" id="ARBA00022679"/>
    </source>
</evidence>
<dbReference type="InterPro" id="IPR036345">
    <property type="entry name" value="ExoRNase_PH_dom2_sf"/>
</dbReference>
<dbReference type="Pfam" id="PF00013">
    <property type="entry name" value="KH_1"/>
    <property type="match status" value="1"/>
</dbReference>
<feature type="domain" description="S1 motif" evidence="10">
    <location>
        <begin position="620"/>
        <end position="688"/>
    </location>
</feature>
<evidence type="ECO:0000256" key="5">
    <source>
        <dbReference type="ARBA" id="ARBA00022723"/>
    </source>
</evidence>
<keyword evidence="6 8" id="KW-0460">Magnesium</keyword>
<evidence type="ECO:0000259" key="10">
    <source>
        <dbReference type="PROSITE" id="PS50126"/>
    </source>
</evidence>
<dbReference type="HAMAP" id="MF_01595">
    <property type="entry name" value="PNPase"/>
    <property type="match status" value="1"/>
</dbReference>
<dbReference type="GO" id="GO:0000287">
    <property type="term" value="F:magnesium ion binding"/>
    <property type="evidence" value="ECO:0007669"/>
    <property type="project" value="UniProtKB-UniRule"/>
</dbReference>
<dbReference type="CDD" id="cd11363">
    <property type="entry name" value="RNase_PH_PNPase_1"/>
    <property type="match status" value="1"/>
</dbReference>
<feature type="region of interest" description="Disordered" evidence="9">
    <location>
        <begin position="696"/>
        <end position="721"/>
    </location>
</feature>
<keyword evidence="7 8" id="KW-0694">RNA-binding</keyword>
<keyword evidence="3 8" id="KW-0808">Transferase</keyword>
<feature type="binding site" evidence="8">
    <location>
        <position position="490"/>
    </location>
    <ligand>
        <name>Mg(2+)</name>
        <dbReference type="ChEBI" id="CHEBI:18420"/>
    </ligand>
</feature>
<comment type="similarity">
    <text evidence="1 8">Belongs to the polyribonucleotide nucleotidyltransferase family.</text>
</comment>
<evidence type="ECO:0000313" key="12">
    <source>
        <dbReference type="Proteomes" id="UP000582837"/>
    </source>
</evidence>
<evidence type="ECO:0000256" key="7">
    <source>
        <dbReference type="ARBA" id="ARBA00022884"/>
    </source>
</evidence>
<dbReference type="SMART" id="SM00316">
    <property type="entry name" value="S1"/>
    <property type="match status" value="1"/>
</dbReference>
<dbReference type="GO" id="GO:0004654">
    <property type="term" value="F:polyribonucleotide nucleotidyltransferase activity"/>
    <property type="evidence" value="ECO:0007669"/>
    <property type="project" value="UniProtKB-UniRule"/>
</dbReference>
<evidence type="ECO:0000256" key="2">
    <source>
        <dbReference type="ARBA" id="ARBA00022490"/>
    </source>
</evidence>
<dbReference type="GO" id="GO:0005829">
    <property type="term" value="C:cytosol"/>
    <property type="evidence" value="ECO:0007669"/>
    <property type="project" value="TreeGrafter"/>
</dbReference>
<feature type="compositionally biased region" description="Low complexity" evidence="9">
    <location>
        <begin position="711"/>
        <end position="721"/>
    </location>
</feature>
<comment type="catalytic activity">
    <reaction evidence="8">
        <text>RNA(n+1) + phosphate = RNA(n) + a ribonucleoside 5'-diphosphate</text>
        <dbReference type="Rhea" id="RHEA:22096"/>
        <dbReference type="Rhea" id="RHEA-COMP:14527"/>
        <dbReference type="Rhea" id="RHEA-COMP:17342"/>
        <dbReference type="ChEBI" id="CHEBI:43474"/>
        <dbReference type="ChEBI" id="CHEBI:57930"/>
        <dbReference type="ChEBI" id="CHEBI:140395"/>
        <dbReference type="EC" id="2.7.7.8"/>
    </reaction>
</comment>
<dbReference type="EMBL" id="JACHIA010000014">
    <property type="protein sequence ID" value="MBB6072263.1"/>
    <property type="molecule type" value="Genomic_DNA"/>
</dbReference>
<sequence>MAKLERQFAGRPFILEAGKMARQADGSCTVQFGETMVLCTAVAQDNPTHLPFFPLTIEYRERTYAAGKIPGGFIKREGRPSDKEILSARLIDRPLRPLFPDGFYNETQVFVYVISADQENDADVIALTGASLALNMSRIPFAEPVAAVRIGRIQGQWVLNPTFAQLEYSDLDVIVAGSEDAIQMVEGGALEVPEEEIAEGLVVAHAAIKELIGIQKEMLAQLDVPAKMEWTPRAVDATIRERVESAAGTRVAEALKIAGKHERADALKAIRTEIAASIAAEFPDSDKDVGGVMKDLEKRETREMILNTGTRSDGRTTDQVRPISIDVDVLPRAHGSALFTRGQTQALGVTTLGTQGDEQAYDTIDFPTQQKKSFMLHYNFPPFSTGEVKPMRGTSRREIGHGALAERALEAMLPPFDEFPYTIRVVSDVLESNGSSSMATVCAGSLSLMQAGVPMRAAVAGVAMGLIKEGDRVAVLTDILGSEDALGDMDFKVAGTREGVTSIQMDIKIEGLTIELMREALQKANVARMHILDKMDEVLSEARPELSQYAPRIITVKIDPAKIGEIIGPKGKTIRGIQEATGATINIDDDGTITIASVSGEGGERARRIIAGMTEEAEVGKIYEGQVKSTTTFGAFVEIMPGTEGLLHISELQAGRVEKTEDVVKKGDVVQVKLLSIDEKGRLRLSRKAALAELAGNGGNATDGASGGSATGAPAPGSAQA</sequence>
<dbReference type="GO" id="GO:0003723">
    <property type="term" value="F:RNA binding"/>
    <property type="evidence" value="ECO:0007669"/>
    <property type="project" value="UniProtKB-UniRule"/>
</dbReference>
<evidence type="ECO:0000313" key="11">
    <source>
        <dbReference type="EMBL" id="MBB6072263.1"/>
    </source>
</evidence>
<proteinExistence type="inferred from homology"/>
<dbReference type="Gene3D" id="3.30.1370.10">
    <property type="entry name" value="K Homology domain, type 1"/>
    <property type="match status" value="1"/>
</dbReference>
<dbReference type="NCBIfam" id="TIGR03591">
    <property type="entry name" value="polynuc_phos"/>
    <property type="match status" value="1"/>
</dbReference>
<dbReference type="GO" id="GO:0006402">
    <property type="term" value="P:mRNA catabolic process"/>
    <property type="evidence" value="ECO:0007669"/>
    <property type="project" value="UniProtKB-UniRule"/>
</dbReference>
<dbReference type="CDD" id="cd02393">
    <property type="entry name" value="KH-I_PNPase"/>
    <property type="match status" value="1"/>
</dbReference>
<organism evidence="11 12">
    <name type="scientific">Longimicrobium terrae</name>
    <dbReference type="NCBI Taxonomy" id="1639882"/>
    <lineage>
        <taxon>Bacteria</taxon>
        <taxon>Pseudomonadati</taxon>
        <taxon>Gemmatimonadota</taxon>
        <taxon>Longimicrobiia</taxon>
        <taxon>Longimicrobiales</taxon>
        <taxon>Longimicrobiaceae</taxon>
        <taxon>Longimicrobium</taxon>
    </lineage>
</organism>
<keyword evidence="12" id="KW-1185">Reference proteome</keyword>
<dbReference type="PROSITE" id="PS50084">
    <property type="entry name" value="KH_TYPE_1"/>
    <property type="match status" value="1"/>
</dbReference>
<dbReference type="CDD" id="cd11364">
    <property type="entry name" value="RNase_PH_PNPase_2"/>
    <property type="match status" value="1"/>
</dbReference>
<keyword evidence="4 8" id="KW-0548">Nucleotidyltransferase</keyword>
<dbReference type="InterPro" id="IPR012162">
    <property type="entry name" value="PNPase"/>
</dbReference>
<dbReference type="InterPro" id="IPR020568">
    <property type="entry name" value="Ribosomal_Su5_D2-typ_SF"/>
</dbReference>
<dbReference type="InterPro" id="IPR027408">
    <property type="entry name" value="PNPase/RNase_PH_dom_sf"/>
</dbReference>
<feature type="compositionally biased region" description="Gly residues" evidence="9">
    <location>
        <begin position="696"/>
        <end position="710"/>
    </location>
</feature>
<dbReference type="InterPro" id="IPR015848">
    <property type="entry name" value="PNPase_PH_RNA-bd_bac/org-type"/>
</dbReference>
<dbReference type="AlphaFoldDB" id="A0A841H2P1"/>
<dbReference type="Gene3D" id="2.40.50.140">
    <property type="entry name" value="Nucleic acid-binding proteins"/>
    <property type="match status" value="1"/>
</dbReference>
<dbReference type="GO" id="GO:0006396">
    <property type="term" value="P:RNA processing"/>
    <property type="evidence" value="ECO:0007669"/>
    <property type="project" value="InterPro"/>
</dbReference>
<dbReference type="FunFam" id="3.30.1370.10:FF:000001">
    <property type="entry name" value="Polyribonucleotide nucleotidyltransferase"/>
    <property type="match status" value="1"/>
</dbReference>
<accession>A0A841H2P1</accession>
<dbReference type="SUPFAM" id="SSF54791">
    <property type="entry name" value="Eukaryotic type KH-domain (KH-domain type I)"/>
    <property type="match status" value="1"/>
</dbReference>
<dbReference type="Proteomes" id="UP000582837">
    <property type="component" value="Unassembled WGS sequence"/>
</dbReference>
<dbReference type="Pfam" id="PF03726">
    <property type="entry name" value="PNPase"/>
    <property type="match status" value="1"/>
</dbReference>
<dbReference type="InterPro" id="IPR036612">
    <property type="entry name" value="KH_dom_type_1_sf"/>
</dbReference>
<dbReference type="NCBIfam" id="NF008805">
    <property type="entry name" value="PRK11824.1"/>
    <property type="match status" value="1"/>
</dbReference>
<comment type="cofactor">
    <cofactor evidence="8">
        <name>Mg(2+)</name>
        <dbReference type="ChEBI" id="CHEBI:18420"/>
    </cofactor>
</comment>
<evidence type="ECO:0000256" key="1">
    <source>
        <dbReference type="ARBA" id="ARBA00007404"/>
    </source>
</evidence>
<keyword evidence="2 8" id="KW-0963">Cytoplasm</keyword>
<evidence type="ECO:0000256" key="4">
    <source>
        <dbReference type="ARBA" id="ARBA00022695"/>
    </source>
</evidence>
<dbReference type="PANTHER" id="PTHR11252:SF0">
    <property type="entry name" value="POLYRIBONUCLEOTIDE NUCLEOTIDYLTRANSFERASE 1, MITOCHONDRIAL"/>
    <property type="match status" value="1"/>
</dbReference>
<name>A0A841H2P1_9BACT</name>
<dbReference type="SUPFAM" id="SSF54211">
    <property type="entry name" value="Ribosomal protein S5 domain 2-like"/>
    <property type="match status" value="2"/>
</dbReference>
<evidence type="ECO:0000256" key="6">
    <source>
        <dbReference type="ARBA" id="ARBA00022842"/>
    </source>
</evidence>
<dbReference type="PIRSF" id="PIRSF005499">
    <property type="entry name" value="PNPase"/>
    <property type="match status" value="1"/>
</dbReference>
<evidence type="ECO:0000256" key="8">
    <source>
        <dbReference type="HAMAP-Rule" id="MF_01595"/>
    </source>
</evidence>
<comment type="function">
    <text evidence="8">Involved in mRNA degradation. Catalyzes the phosphorolysis of single-stranded polyribonucleotides processively in the 3'- to 5'-direction.</text>
</comment>
<dbReference type="PANTHER" id="PTHR11252">
    <property type="entry name" value="POLYRIBONUCLEOTIDE NUCLEOTIDYLTRANSFERASE"/>
    <property type="match status" value="1"/>
</dbReference>
<dbReference type="SUPFAM" id="SSF55666">
    <property type="entry name" value="Ribonuclease PH domain 2-like"/>
    <property type="match status" value="2"/>
</dbReference>
<dbReference type="Pfam" id="PF03725">
    <property type="entry name" value="RNase_PH_C"/>
    <property type="match status" value="1"/>
</dbReference>
<dbReference type="Gene3D" id="3.30.230.70">
    <property type="entry name" value="GHMP Kinase, N-terminal domain"/>
    <property type="match status" value="2"/>
</dbReference>
<feature type="binding site" evidence="8">
    <location>
        <position position="484"/>
    </location>
    <ligand>
        <name>Mg(2+)</name>
        <dbReference type="ChEBI" id="CHEBI:18420"/>
    </ligand>
</feature>
<dbReference type="InterPro" id="IPR004088">
    <property type="entry name" value="KH_dom_type_1"/>
</dbReference>
<dbReference type="FunFam" id="2.40.50.140:FF:000189">
    <property type="entry name" value="Polyribonucleotide nucleotidyltransferase, putative"/>
    <property type="match status" value="1"/>
</dbReference>
<dbReference type="EC" id="2.7.7.8" evidence="8"/>
<dbReference type="SUPFAM" id="SSF50249">
    <property type="entry name" value="Nucleic acid-binding proteins"/>
    <property type="match status" value="1"/>
</dbReference>
<reference evidence="11 12" key="1">
    <citation type="submission" date="2020-08" db="EMBL/GenBank/DDBJ databases">
        <title>Genomic Encyclopedia of Type Strains, Phase IV (KMG-IV): sequencing the most valuable type-strain genomes for metagenomic binning, comparative biology and taxonomic classification.</title>
        <authorList>
            <person name="Goeker M."/>
        </authorList>
    </citation>
    <scope>NUCLEOTIDE SEQUENCE [LARGE SCALE GENOMIC DNA]</scope>
    <source>
        <strain evidence="11 12">DSM 29007</strain>
    </source>
</reference>
<dbReference type="InterPro" id="IPR004087">
    <property type="entry name" value="KH_dom"/>
</dbReference>
<dbReference type="CDD" id="cd04472">
    <property type="entry name" value="S1_PNPase"/>
    <property type="match status" value="1"/>
</dbReference>
<dbReference type="InterPro" id="IPR036456">
    <property type="entry name" value="PNPase_PH_RNA-bd_sf"/>
</dbReference>
<dbReference type="Pfam" id="PF01138">
    <property type="entry name" value="RNase_PH"/>
    <property type="match status" value="2"/>
</dbReference>
<comment type="caution">
    <text evidence="11">The sequence shown here is derived from an EMBL/GenBank/DDBJ whole genome shotgun (WGS) entry which is preliminary data.</text>
</comment>
<gene>
    <name evidence="8" type="primary">pnp</name>
    <name evidence="11" type="ORF">HNQ61_003925</name>
</gene>
<evidence type="ECO:0000256" key="9">
    <source>
        <dbReference type="SAM" id="MobiDB-lite"/>
    </source>
</evidence>
<dbReference type="InterPro" id="IPR015847">
    <property type="entry name" value="ExoRNase_PH_dom2"/>
</dbReference>
<dbReference type="FunFam" id="3.30.230.70:FF:000001">
    <property type="entry name" value="Polyribonucleotide nucleotidyltransferase"/>
    <property type="match status" value="1"/>
</dbReference>
<dbReference type="SUPFAM" id="SSF46915">
    <property type="entry name" value="Polynucleotide phosphorylase/guanosine pentaphosphate synthase (PNPase/GPSI), domain 3"/>
    <property type="match status" value="1"/>
</dbReference>
<dbReference type="SMART" id="SM00322">
    <property type="entry name" value="KH"/>
    <property type="match status" value="1"/>
</dbReference>
<dbReference type="GO" id="GO:0000175">
    <property type="term" value="F:3'-5'-RNA exonuclease activity"/>
    <property type="evidence" value="ECO:0007669"/>
    <property type="project" value="TreeGrafter"/>
</dbReference>